<sequence>MSFAAASLFLVSCGKEESKPDEKQSSDQTGNISKKHADDPALHDQLAKLPGQNAISSKCMECHKDIHHHWQKSQHGQANRLLNMALDSKAFTDQKLDTSSEKWKFTLDDGKPVVTANGKSYHAGMAIGVDPLIQYLVSSKGGRWQTPNAAWDPKKKEWFDVFSDDIRTSADWGHWSGRGMTWNTQCAFCHMTDFHKNYDIATDSYDSKWKEMGIGCTQCHGDMAEKADADTGCLIDLAKHKSITKNHPERVIESCASCHSRRGEFDDNFHHGEKFGDHYQLQLPTMPQLYYPDGQIRDEDYVWTSLRLSNMGHKGVNCMDCHDPHTTKLKMPVANNTLCMSCHAGGSNGRVEGAIVIDPATHTKHFGIGEHNGIGSGHSCVDCHMTHTTYMGRDPRRDHGFHVPDPQMTKELGIPNACNKCHEDKDTDWAITWTNTWFGDKMHTPERKRQRARTRAIGGAFSGRQESIDDLLAAYANEKNPAWQASLLQIMQAWATDARVQRIAREGVHSKDSLVRASACMVLEFGTDNGPWLEPMLNDPVKEVRMAAAWAMRTRLSLRSEVRNELEHSLAFTADQPAGAMRTATLAMDSNQLEKAELWMQRAVTLDETSSAAREAFAVLLGQRGKPKEALEQLKIADKLSPDNARYSYLMALTYAELGQKDKTEDLLKKVVKIDPGNDRAHYNLGLLLAGQEKVDEAIISILRAEKVNPTTPDYPYARATLHMRKGDKAAAFEACRTALGIQRDHQPSIQLLRQIGNPNQ</sequence>
<evidence type="ECO:0000259" key="5">
    <source>
        <dbReference type="Pfam" id="PF13435"/>
    </source>
</evidence>
<dbReference type="SUPFAM" id="SSF48695">
    <property type="entry name" value="Multiheme cytochromes"/>
    <property type="match status" value="1"/>
</dbReference>
<dbReference type="SMART" id="SM00028">
    <property type="entry name" value="TPR"/>
    <property type="match status" value="4"/>
</dbReference>
<dbReference type="InterPro" id="IPR016024">
    <property type="entry name" value="ARM-type_fold"/>
</dbReference>
<evidence type="ECO:0000313" key="6">
    <source>
        <dbReference type="EMBL" id="BDS07285.1"/>
    </source>
</evidence>
<dbReference type="InterPro" id="IPR023155">
    <property type="entry name" value="Cyt_c-552/4"/>
</dbReference>
<dbReference type="PANTHER" id="PTHR35038">
    <property type="entry name" value="DISSIMILATORY SULFITE REDUCTASE SIRA"/>
    <property type="match status" value="1"/>
</dbReference>
<dbReference type="Pfam" id="PF13432">
    <property type="entry name" value="TPR_16"/>
    <property type="match status" value="1"/>
</dbReference>
<reference evidence="6" key="1">
    <citation type="submission" date="2024-07" db="EMBL/GenBank/DDBJ databases">
        <title>Complete genome sequence of Verrucomicrobiaceae bacterium NT6N.</title>
        <authorList>
            <person name="Huang C."/>
            <person name="Takami H."/>
            <person name="Hamasaki K."/>
        </authorList>
    </citation>
    <scope>NUCLEOTIDE SEQUENCE</scope>
    <source>
        <strain evidence="6">NT6N</strain>
    </source>
</reference>
<dbReference type="InterPro" id="IPR011990">
    <property type="entry name" value="TPR-like_helical_dom_sf"/>
</dbReference>
<dbReference type="EMBL" id="AP026866">
    <property type="protein sequence ID" value="BDS07285.1"/>
    <property type="molecule type" value="Genomic_DNA"/>
</dbReference>
<dbReference type="Gene3D" id="1.10.1130.10">
    <property type="entry name" value="Flavocytochrome C3, Chain A"/>
    <property type="match status" value="2"/>
</dbReference>
<dbReference type="Pfam" id="PF13435">
    <property type="entry name" value="Cytochrome_C554"/>
    <property type="match status" value="2"/>
</dbReference>
<feature type="region of interest" description="Disordered" evidence="3">
    <location>
        <begin position="14"/>
        <end position="37"/>
    </location>
</feature>
<evidence type="ECO:0000256" key="2">
    <source>
        <dbReference type="PROSITE-ProRule" id="PRU00339"/>
    </source>
</evidence>
<dbReference type="InterPro" id="IPR036280">
    <property type="entry name" value="Multihaem_cyt_sf"/>
</dbReference>
<keyword evidence="1" id="KW-0732">Signal</keyword>
<feature type="domain" description="Cytochrome c-552/4" evidence="5">
    <location>
        <begin position="58"/>
        <end position="98"/>
    </location>
</feature>
<dbReference type="InterPro" id="IPR010177">
    <property type="entry name" value="Paired_CXXCH_1"/>
</dbReference>
<evidence type="ECO:0000259" key="4">
    <source>
        <dbReference type="Pfam" id="PF09699"/>
    </source>
</evidence>
<protein>
    <submittedName>
        <fullName evidence="6">Uncharacterized protein</fullName>
    </submittedName>
</protein>
<organism evidence="6">
    <name type="scientific">Oceaniferula spumae</name>
    <dbReference type="NCBI Taxonomy" id="2979115"/>
    <lineage>
        <taxon>Bacteria</taxon>
        <taxon>Pseudomonadati</taxon>
        <taxon>Verrucomicrobiota</taxon>
        <taxon>Verrucomicrobiia</taxon>
        <taxon>Verrucomicrobiales</taxon>
        <taxon>Verrucomicrobiaceae</taxon>
        <taxon>Oceaniferula</taxon>
    </lineage>
</organism>
<dbReference type="Pfam" id="PF09699">
    <property type="entry name" value="Paired_CXXCH_1"/>
    <property type="match status" value="1"/>
</dbReference>
<keyword evidence="2" id="KW-0802">TPR repeat</keyword>
<dbReference type="InterPro" id="IPR051829">
    <property type="entry name" value="Multiheme_Cytochr_ET"/>
</dbReference>
<dbReference type="InterPro" id="IPR019734">
    <property type="entry name" value="TPR_rpt"/>
</dbReference>
<feature type="domain" description="Cytochrome c-552/4" evidence="5">
    <location>
        <begin position="180"/>
        <end position="221"/>
    </location>
</feature>
<dbReference type="SUPFAM" id="SSF48452">
    <property type="entry name" value="TPR-like"/>
    <property type="match status" value="1"/>
</dbReference>
<dbReference type="Gene3D" id="1.25.10.10">
    <property type="entry name" value="Leucine-rich Repeat Variant"/>
    <property type="match status" value="1"/>
</dbReference>
<dbReference type="PANTHER" id="PTHR35038:SF8">
    <property type="entry name" value="C-TYPE POLYHEME CYTOCHROME OMCC"/>
    <property type="match status" value="1"/>
</dbReference>
<gene>
    <name evidence="6" type="ORF">NT6N_23250</name>
</gene>
<dbReference type="InterPro" id="IPR011989">
    <property type="entry name" value="ARM-like"/>
</dbReference>
<dbReference type="Gene3D" id="1.25.40.10">
    <property type="entry name" value="Tetratricopeptide repeat domain"/>
    <property type="match status" value="1"/>
</dbReference>
<dbReference type="Pfam" id="PF12895">
    <property type="entry name" value="ANAPC3"/>
    <property type="match status" value="1"/>
</dbReference>
<dbReference type="PROSITE" id="PS50005">
    <property type="entry name" value="TPR"/>
    <property type="match status" value="1"/>
</dbReference>
<accession>A0AAT9FMN6</accession>
<evidence type="ECO:0000256" key="3">
    <source>
        <dbReference type="SAM" id="MobiDB-lite"/>
    </source>
</evidence>
<dbReference type="KEGG" id="osu:NT6N_23250"/>
<dbReference type="AlphaFoldDB" id="A0AAT9FMN6"/>
<dbReference type="SUPFAM" id="SSF48371">
    <property type="entry name" value="ARM repeat"/>
    <property type="match status" value="1"/>
</dbReference>
<feature type="domain" description="Doubled CXXCH motif" evidence="4">
    <location>
        <begin position="317"/>
        <end position="345"/>
    </location>
</feature>
<proteinExistence type="predicted"/>
<feature type="repeat" description="TPR" evidence="2">
    <location>
        <begin position="645"/>
        <end position="678"/>
    </location>
</feature>
<evidence type="ECO:0000256" key="1">
    <source>
        <dbReference type="ARBA" id="ARBA00022729"/>
    </source>
</evidence>
<name>A0AAT9FMN6_9BACT</name>
<feature type="compositionally biased region" description="Basic and acidic residues" evidence="3">
    <location>
        <begin position="14"/>
        <end position="25"/>
    </location>
</feature>